<evidence type="ECO:0000256" key="2">
    <source>
        <dbReference type="ARBA" id="ARBA00004173"/>
    </source>
</evidence>
<dbReference type="InterPro" id="IPR000447">
    <property type="entry name" value="G3P_DH_FAD-dep"/>
</dbReference>
<feature type="domain" description="FAD dependent oxidoreductase" evidence="12">
    <location>
        <begin position="66"/>
        <end position="464"/>
    </location>
</feature>
<evidence type="ECO:0000259" key="12">
    <source>
        <dbReference type="Pfam" id="PF01266"/>
    </source>
</evidence>
<dbReference type="SUPFAM" id="SSF54373">
    <property type="entry name" value="FAD-linked reductases, C-terminal domain"/>
    <property type="match status" value="1"/>
</dbReference>
<dbReference type="PANTHER" id="PTHR11985:SF15">
    <property type="entry name" value="GLYCEROL-3-PHOSPHATE DEHYDROGENASE, MITOCHONDRIAL"/>
    <property type="match status" value="1"/>
</dbReference>
<dbReference type="PROSITE" id="PS00977">
    <property type="entry name" value="FAD_G3PDH_1"/>
    <property type="match status" value="1"/>
</dbReference>
<protein>
    <recommendedName>
        <fullName evidence="11">Glycerol-3-phosphate dehydrogenase</fullName>
        <ecNumber evidence="11">1.1.5.3</ecNumber>
    </recommendedName>
</protein>
<feature type="domain" description="Alpha-glycerophosphate oxidase C-terminal" evidence="13">
    <location>
        <begin position="485"/>
        <end position="624"/>
    </location>
</feature>
<evidence type="ECO:0000256" key="9">
    <source>
        <dbReference type="ARBA" id="ARBA00023128"/>
    </source>
</evidence>
<dbReference type="InterPro" id="IPR036188">
    <property type="entry name" value="FAD/NAD-bd_sf"/>
</dbReference>
<dbReference type="GO" id="GO:0006072">
    <property type="term" value="P:glycerol-3-phosphate metabolic process"/>
    <property type="evidence" value="ECO:0007669"/>
    <property type="project" value="UniProtKB-UniRule"/>
</dbReference>
<comment type="catalytic activity">
    <reaction evidence="10 11">
        <text>a quinone + sn-glycerol 3-phosphate = dihydroxyacetone phosphate + a quinol</text>
        <dbReference type="Rhea" id="RHEA:18977"/>
        <dbReference type="ChEBI" id="CHEBI:24646"/>
        <dbReference type="ChEBI" id="CHEBI:57597"/>
        <dbReference type="ChEBI" id="CHEBI:57642"/>
        <dbReference type="ChEBI" id="CHEBI:132124"/>
        <dbReference type="EC" id="1.1.5.3"/>
    </reaction>
</comment>
<dbReference type="FunFam" id="3.30.9.10:FF:000037">
    <property type="entry name" value="Glycerol-3-phosphate dehydrogenase"/>
    <property type="match status" value="1"/>
</dbReference>
<keyword evidence="8 11" id="KW-0560">Oxidoreductase</keyword>
<dbReference type="GO" id="GO:0005739">
    <property type="term" value="C:mitochondrion"/>
    <property type="evidence" value="ECO:0007669"/>
    <property type="project" value="UniProtKB-SubCell"/>
</dbReference>
<keyword evidence="9" id="KW-0496">Mitochondrion</keyword>
<keyword evidence="5 11" id="KW-0285">Flavoprotein</keyword>
<evidence type="ECO:0000259" key="13">
    <source>
        <dbReference type="Pfam" id="PF16901"/>
    </source>
</evidence>
<comment type="cofactor">
    <cofactor evidence="1 11">
        <name>FAD</name>
        <dbReference type="ChEBI" id="CHEBI:57692"/>
    </cofactor>
</comment>
<reference evidence="15" key="1">
    <citation type="submission" date="2015-10" db="EMBL/GenBank/DDBJ databases">
        <authorList>
            <person name="Devillers H."/>
        </authorList>
    </citation>
    <scope>NUCLEOTIDE SEQUENCE [LARGE SCALE GENOMIC DNA]</scope>
</reference>
<evidence type="ECO:0000256" key="8">
    <source>
        <dbReference type="ARBA" id="ARBA00023002"/>
    </source>
</evidence>
<evidence type="ECO:0000256" key="4">
    <source>
        <dbReference type="ARBA" id="ARBA00007330"/>
    </source>
</evidence>
<dbReference type="EMBL" id="LN890533">
    <property type="protein sequence ID" value="CUS24734.1"/>
    <property type="molecule type" value="Genomic_DNA"/>
</dbReference>
<dbReference type="GO" id="GO:0004368">
    <property type="term" value="F:glycerol-3-phosphate dehydrogenase (quinone) activity"/>
    <property type="evidence" value="ECO:0007669"/>
    <property type="project" value="UniProtKB-EC"/>
</dbReference>
<dbReference type="InterPro" id="IPR006076">
    <property type="entry name" value="FAD-dep_OxRdtase"/>
</dbReference>
<dbReference type="Gene3D" id="1.10.8.870">
    <property type="entry name" value="Alpha-glycerophosphate oxidase, cap domain"/>
    <property type="match status" value="1"/>
</dbReference>
<evidence type="ECO:0000256" key="7">
    <source>
        <dbReference type="ARBA" id="ARBA00022946"/>
    </source>
</evidence>
<keyword evidence="6" id="KW-0274">FAD</keyword>
<gene>
    <name evidence="14" type="ORF">LAQU0_S19e00430g</name>
</gene>
<evidence type="ECO:0000256" key="5">
    <source>
        <dbReference type="ARBA" id="ARBA00022630"/>
    </source>
</evidence>
<dbReference type="SUPFAM" id="SSF51905">
    <property type="entry name" value="FAD/NAD(P)-binding domain"/>
    <property type="match status" value="1"/>
</dbReference>
<dbReference type="Gene3D" id="3.50.50.60">
    <property type="entry name" value="FAD/NAD(P)-binding domain"/>
    <property type="match status" value="3"/>
</dbReference>
<sequence length="641" mass="71109">MFARTVSKRVLAGATLATGGYAAFALQRDRSARNEVRVSVPLKAEAPAIPSRSELLDKMAKTDQFDVLVIGGGATGTGCAVDGATRGLNVALVEMNDFASGTSSKSTKMAHGGVRYLEKAFWELSKAQLDLVIEALNERGHMLNTAPHLCKVLPIMIPVYNYWQVPYFYVGCKMYDLFAGSQNLKSSYMMTARQASEVAPMLDASILKAGLVYHDGSFNDSRMNAALAVTAIERGATVLNYMEVTRLLKNEKTGRIEGAMARDRETGKEFRINAKVVVNSTGPFSDRILQMDNAKDGLPRNDLVQFANEGHNSIGSRIAVSNPRMVVPSAGVHIVLPAFYCPKQIGLLDAKTSDGRVMFFLPWQGKVLAGTTDIPMKQVPENPTATEADIQDILKELQHYIKFPVKREDVLSAWAGIRPLVRDPRTLKEGDDVSSTQGLVRNHFLFTSDNGLVTIAGGKWTTYREMAEETIDEVVKEGRFQAKPCITKKIKLAGAEGWDPNFVAMLAQEYHLSSKMAEHLANNYGTRSPIICEMFRRDEKNQLPVTFGGRENVTVYKNVNFDSFRYPFTIGELKYSVKYEYTRTALDFLMRRTRFGFLDAKQALEAVKGTVSIMGDELGWDENKRLAEIQQASDFIKTFGV</sequence>
<dbReference type="InterPro" id="IPR031656">
    <property type="entry name" value="DAO_C"/>
</dbReference>
<evidence type="ECO:0000256" key="6">
    <source>
        <dbReference type="ARBA" id="ARBA00022827"/>
    </source>
</evidence>
<dbReference type="InterPro" id="IPR038299">
    <property type="entry name" value="DAO_C_sf"/>
</dbReference>
<keyword evidence="7" id="KW-0809">Transit peptide</keyword>
<comment type="similarity">
    <text evidence="4 11">Belongs to the FAD-dependent glycerol-3-phosphate dehydrogenase family.</text>
</comment>
<dbReference type="PANTHER" id="PTHR11985">
    <property type="entry name" value="GLYCEROL-3-PHOSPHATE DEHYDROGENASE"/>
    <property type="match status" value="1"/>
</dbReference>
<name>A0A0N7MMC7_9SACH</name>
<dbReference type="Proteomes" id="UP000236544">
    <property type="component" value="Unassembled WGS sequence"/>
</dbReference>
<dbReference type="AlphaFoldDB" id="A0A0N7MMC7"/>
<dbReference type="FunFam" id="1.10.8.870:FF:000005">
    <property type="entry name" value="Glycerol-3-phosphate dehydrogenase"/>
    <property type="match status" value="1"/>
</dbReference>
<dbReference type="Pfam" id="PF16901">
    <property type="entry name" value="DAO_C"/>
    <property type="match status" value="1"/>
</dbReference>
<dbReference type="PROSITE" id="PS00978">
    <property type="entry name" value="FAD_G3PDH_2"/>
    <property type="match status" value="1"/>
</dbReference>
<proteinExistence type="inferred from homology"/>
<comment type="pathway">
    <text evidence="3">Polyol metabolism; glycerol degradation via glycerol kinase pathway; glycerone phosphate from sn-glycerol 3-phosphate (anaerobic route): step 1/1.</text>
</comment>
<evidence type="ECO:0000256" key="1">
    <source>
        <dbReference type="ARBA" id="ARBA00001974"/>
    </source>
</evidence>
<accession>A0A0N7MMC7</accession>
<evidence type="ECO:0000256" key="3">
    <source>
        <dbReference type="ARBA" id="ARBA00005157"/>
    </source>
</evidence>
<dbReference type="Pfam" id="PF01266">
    <property type="entry name" value="DAO"/>
    <property type="match status" value="1"/>
</dbReference>
<keyword evidence="15" id="KW-1185">Reference proteome</keyword>
<dbReference type="EC" id="1.1.5.3" evidence="11"/>
<evidence type="ECO:0000256" key="11">
    <source>
        <dbReference type="RuleBase" id="RU361217"/>
    </source>
</evidence>
<comment type="subcellular location">
    <subcellularLocation>
        <location evidence="2">Mitochondrion</location>
    </subcellularLocation>
</comment>
<evidence type="ECO:0000313" key="14">
    <source>
        <dbReference type="EMBL" id="CUS24734.1"/>
    </source>
</evidence>
<organism evidence="14 15">
    <name type="scientific">Lachancea quebecensis</name>
    <dbReference type="NCBI Taxonomy" id="1654605"/>
    <lineage>
        <taxon>Eukaryota</taxon>
        <taxon>Fungi</taxon>
        <taxon>Dikarya</taxon>
        <taxon>Ascomycota</taxon>
        <taxon>Saccharomycotina</taxon>
        <taxon>Saccharomycetes</taxon>
        <taxon>Saccharomycetales</taxon>
        <taxon>Saccharomycetaceae</taxon>
        <taxon>Lachancea</taxon>
    </lineage>
</organism>
<evidence type="ECO:0000313" key="15">
    <source>
        <dbReference type="Proteomes" id="UP000236544"/>
    </source>
</evidence>
<dbReference type="OrthoDB" id="264015at2759"/>
<dbReference type="PRINTS" id="PR01001">
    <property type="entry name" value="FADG3PDH"/>
</dbReference>
<evidence type="ECO:0000256" key="10">
    <source>
        <dbReference type="ARBA" id="ARBA00049055"/>
    </source>
</evidence>
<dbReference type="Gene3D" id="3.30.9.10">
    <property type="entry name" value="D-Amino Acid Oxidase, subunit A, domain 2"/>
    <property type="match status" value="2"/>
</dbReference>